<feature type="transmembrane region" description="Helical" evidence="1">
    <location>
        <begin position="110"/>
        <end position="130"/>
    </location>
</feature>
<feature type="transmembrane region" description="Helical" evidence="1">
    <location>
        <begin position="76"/>
        <end position="98"/>
    </location>
</feature>
<reference evidence="2 3" key="1">
    <citation type="submission" date="2015-11" db="EMBL/GenBank/DDBJ databases">
        <title>Genomic analysis of 38 Legionella species identifies large and diverse effector repertoires.</title>
        <authorList>
            <person name="Burstein D."/>
            <person name="Amaro F."/>
            <person name="Zusman T."/>
            <person name="Lifshitz Z."/>
            <person name="Cohen O."/>
            <person name="Gilbert J.A."/>
            <person name="Pupko T."/>
            <person name="Shuman H.A."/>
            <person name="Segal G."/>
        </authorList>
    </citation>
    <scope>NUCLEOTIDE SEQUENCE [LARGE SCALE GENOMIC DNA]</scope>
    <source>
        <strain evidence="2 3">ATCC 49751</strain>
    </source>
</reference>
<dbReference type="PATRIC" id="fig|45067.4.peg.1345"/>
<dbReference type="Proteomes" id="UP000054869">
    <property type="component" value="Unassembled WGS sequence"/>
</dbReference>
<dbReference type="EMBL" id="LNYI01000028">
    <property type="protein sequence ID" value="KTD22020.1"/>
    <property type="molecule type" value="Genomic_DNA"/>
</dbReference>
<accession>A0A0W0VPH0</accession>
<evidence type="ECO:0000313" key="3">
    <source>
        <dbReference type="Proteomes" id="UP000054869"/>
    </source>
</evidence>
<keyword evidence="3" id="KW-1185">Reference proteome</keyword>
<evidence type="ECO:0000313" key="2">
    <source>
        <dbReference type="EMBL" id="KTD22020.1"/>
    </source>
</evidence>
<keyword evidence="1" id="KW-0812">Transmembrane</keyword>
<dbReference type="RefSeq" id="WP_028373171.1">
    <property type="nucleotide sequence ID" value="NZ_CAAAJD010000005.1"/>
</dbReference>
<evidence type="ECO:0008006" key="4">
    <source>
        <dbReference type="Google" id="ProtNLM"/>
    </source>
</evidence>
<evidence type="ECO:0000256" key="1">
    <source>
        <dbReference type="SAM" id="Phobius"/>
    </source>
</evidence>
<keyword evidence="1" id="KW-1133">Transmembrane helix</keyword>
<dbReference type="STRING" id="45067.Llan_1283"/>
<sequence length="177" mass="19415">MASLPTKTISAIVSSEGVLELIINKLTEKTVARHDISVQGSPAAVASEYGEAYVGPEEIQKSSHPPKRESFLRDDFGWVIGFSFAIPVFICVVIGVFLIGDVRSPSDNLFYGLLGAIIGAISGALLAKFVRNHQIEQIRKQERKGGFVLWITVTTDEQMDEAIKILEGYHARQIQVT</sequence>
<dbReference type="eggNOG" id="ENOG5030GAF">
    <property type="taxonomic scope" value="Bacteria"/>
</dbReference>
<gene>
    <name evidence="2" type="ORF">Llan_1283</name>
</gene>
<name>A0A0W0VPH0_9GAMM</name>
<proteinExistence type="predicted"/>
<dbReference type="OrthoDB" id="5638044at2"/>
<dbReference type="AlphaFoldDB" id="A0A0W0VPH0"/>
<comment type="caution">
    <text evidence="2">The sequence shown here is derived from an EMBL/GenBank/DDBJ whole genome shotgun (WGS) entry which is preliminary data.</text>
</comment>
<protein>
    <recommendedName>
        <fullName evidence="4">Transmembrane protein</fullName>
    </recommendedName>
</protein>
<keyword evidence="1" id="KW-0472">Membrane</keyword>
<organism evidence="2 3">
    <name type="scientific">Legionella lansingensis</name>
    <dbReference type="NCBI Taxonomy" id="45067"/>
    <lineage>
        <taxon>Bacteria</taxon>
        <taxon>Pseudomonadati</taxon>
        <taxon>Pseudomonadota</taxon>
        <taxon>Gammaproteobacteria</taxon>
        <taxon>Legionellales</taxon>
        <taxon>Legionellaceae</taxon>
        <taxon>Legionella</taxon>
    </lineage>
</organism>